<dbReference type="Pfam" id="PF00989">
    <property type="entry name" value="PAS"/>
    <property type="match status" value="1"/>
</dbReference>
<name>A0A1M6GK30_9BACT</name>
<evidence type="ECO:0000313" key="15">
    <source>
        <dbReference type="EMBL" id="SHJ10269.1"/>
    </source>
</evidence>
<dbReference type="STRING" id="1121393.SAMN02745216_01033"/>
<keyword evidence="6" id="KW-0418">Kinase</keyword>
<evidence type="ECO:0000256" key="8">
    <source>
        <dbReference type="ARBA" id="ARBA00023012"/>
    </source>
</evidence>
<dbReference type="SUPFAM" id="SSF55874">
    <property type="entry name" value="ATPase domain of HSP90 chaperone/DNA topoisomerase II/histidine kinase"/>
    <property type="match status" value="1"/>
</dbReference>
<dbReference type="InterPro" id="IPR001789">
    <property type="entry name" value="Sig_transdc_resp-reg_receiver"/>
</dbReference>
<evidence type="ECO:0000256" key="6">
    <source>
        <dbReference type="ARBA" id="ARBA00022777"/>
    </source>
</evidence>
<dbReference type="PRINTS" id="PR00344">
    <property type="entry name" value="BCTRLSENSOR"/>
</dbReference>
<dbReference type="Pfam" id="PF00072">
    <property type="entry name" value="Response_reg"/>
    <property type="match status" value="1"/>
</dbReference>
<evidence type="ECO:0000256" key="9">
    <source>
        <dbReference type="PROSITE-ProRule" id="PRU00169"/>
    </source>
</evidence>
<dbReference type="EC" id="2.7.13.3" evidence="2"/>
<dbReference type="InterPro" id="IPR000700">
    <property type="entry name" value="PAS-assoc_C"/>
</dbReference>
<evidence type="ECO:0000259" key="14">
    <source>
        <dbReference type="PROSITE" id="PS50113"/>
    </source>
</evidence>
<keyword evidence="8" id="KW-0902">Two-component regulatory system</keyword>
<dbReference type="InterPro" id="IPR011006">
    <property type="entry name" value="CheY-like_superfamily"/>
</dbReference>
<dbReference type="Gene3D" id="3.30.565.10">
    <property type="entry name" value="Histidine kinase-like ATPase, C-terminal domain"/>
    <property type="match status" value="1"/>
</dbReference>
<dbReference type="SUPFAM" id="SSF47384">
    <property type="entry name" value="Homodimeric domain of signal transducing histidine kinase"/>
    <property type="match status" value="1"/>
</dbReference>
<dbReference type="Pfam" id="PF02518">
    <property type="entry name" value="HATPase_c"/>
    <property type="match status" value="1"/>
</dbReference>
<dbReference type="SMART" id="SM00387">
    <property type="entry name" value="HATPase_c"/>
    <property type="match status" value="1"/>
</dbReference>
<keyword evidence="16" id="KW-1185">Reference proteome</keyword>
<dbReference type="SUPFAM" id="SSF52172">
    <property type="entry name" value="CheY-like"/>
    <property type="match status" value="1"/>
</dbReference>
<dbReference type="InterPro" id="IPR003594">
    <property type="entry name" value="HATPase_dom"/>
</dbReference>
<evidence type="ECO:0000256" key="3">
    <source>
        <dbReference type="ARBA" id="ARBA00022553"/>
    </source>
</evidence>
<dbReference type="CDD" id="cd00130">
    <property type="entry name" value="PAS"/>
    <property type="match status" value="5"/>
</dbReference>
<feature type="modified residue" description="4-aspartylphosphate" evidence="9">
    <location>
        <position position="971"/>
    </location>
</feature>
<dbReference type="SMART" id="SM00448">
    <property type="entry name" value="REC"/>
    <property type="match status" value="1"/>
</dbReference>
<feature type="domain" description="PAS" evidence="13">
    <location>
        <begin position="150"/>
        <end position="208"/>
    </location>
</feature>
<dbReference type="Gene3D" id="3.40.50.2300">
    <property type="match status" value="1"/>
</dbReference>
<accession>A0A1M6GK30</accession>
<dbReference type="InterPro" id="IPR003661">
    <property type="entry name" value="HisK_dim/P_dom"/>
</dbReference>
<proteinExistence type="predicted"/>
<feature type="domain" description="PAC" evidence="14">
    <location>
        <begin position="230"/>
        <end position="279"/>
    </location>
</feature>
<dbReference type="EMBL" id="FQZU01000004">
    <property type="protein sequence ID" value="SHJ10269.1"/>
    <property type="molecule type" value="Genomic_DNA"/>
</dbReference>
<dbReference type="InterPro" id="IPR000014">
    <property type="entry name" value="PAS"/>
</dbReference>
<evidence type="ECO:0000259" key="13">
    <source>
        <dbReference type="PROSITE" id="PS50112"/>
    </source>
</evidence>
<dbReference type="PROSITE" id="PS50113">
    <property type="entry name" value="PAC"/>
    <property type="match status" value="3"/>
</dbReference>
<keyword evidence="5" id="KW-0547">Nucleotide-binding</keyword>
<dbReference type="InterPro" id="IPR036097">
    <property type="entry name" value="HisK_dim/P_sf"/>
</dbReference>
<dbReference type="Pfam" id="PF13426">
    <property type="entry name" value="PAS_9"/>
    <property type="match status" value="4"/>
</dbReference>
<evidence type="ECO:0000313" key="16">
    <source>
        <dbReference type="Proteomes" id="UP000183994"/>
    </source>
</evidence>
<dbReference type="PROSITE" id="PS50112">
    <property type="entry name" value="PAS"/>
    <property type="match status" value="4"/>
</dbReference>
<dbReference type="PROSITE" id="PS50109">
    <property type="entry name" value="HIS_KIN"/>
    <property type="match status" value="1"/>
</dbReference>
<keyword evidence="3 9" id="KW-0597">Phosphoprotein</keyword>
<dbReference type="InterPro" id="IPR036890">
    <property type="entry name" value="HATPase_C_sf"/>
</dbReference>
<dbReference type="NCBIfam" id="TIGR00229">
    <property type="entry name" value="sensory_box"/>
    <property type="match status" value="5"/>
</dbReference>
<sequence length="1040" mass="116184">MCDNPSYEALKSKVAELEQQNRELRSKAARLQTLFDASSDAIFLTAPHGQVLHANPAACELFQMTERELISGGRALMYADGDAQLAQAVAERETTGKFRGILTHRKKDGSLFPAEVASVIFKDQNGDQRACTIIRDMTKWHEQRKDLQRAIEKYKTLFHAFPLGITVSNEQGRIIETNAIAEQVLGLGKDEHEGRNLDSQEWRIIRPDGSDMPPNEWASIIALNENQTVRNCEMGIVKSDNTVTWLNVTAAPLPIEGHGVVVTYNDITERKNAEAALKCSEERYRFLAENAEDVIFTLDMDLNYTYISPSVRILRGYEPSEVIGQTIDQVLTPKSLPIATQVLSEELEQKKQTDSNFRVTKNIELEMIRKDGSTVWTEVKATLLRDEKGNPSGILGVTRDISARKKAEDALRLSEERYRMLFEHSPLGVFQTDENGIIVSGNDNFVKIIGSSRDKLVGLDMFTLPDKKMVGEMQKALQGDLGFYEDVYRSVTAHKETPVKVHYAPISLTSGKIVGCVGIIEDITGQKEYENKLLVKENIIRCSSIAIATCNLEGMMTYANPVFYKWWDFKSPDECIGQHFTKFWILGEKYEDVMKALEVENIWTGEIKAKRKDGSLFDVQVSASTVFDDKGNPVAMTSSTIDITDQKQAEEERKRLQAQLIQSQKIESTGRLAGGVAHHFNNMLGVILGHAEMALDGMAPDNPLHFNVLEIFNAAQRSADITRQLLTFARKQIITPKAINLNTKVEEMLKMLRRLIGEDINLVWLPGENLGIVKVDPSQIDQLLVKLCANARDAIEGKGKITLKTDNVAFDEALCAEHIGCAPGEYILLAISDNGCGMDELTRDNLFEPFFSTKDVGSGTGLGLSAIYGIIKQNGGFITVYSELGQGTTFNIYLPRHEIITGPPQKRRNQALPAARENETILLVEDERAILNMTRQMLEQFGYKVLEASTSDEALRLAEEYTGEIHLFMTDLVMPEMNGLELTKRLMGLYPNGKCLYMSGYTANIIERRGGLADGLNFLPKPFTRKNLADKIRAVLDANG</sequence>
<feature type="domain" description="PAS" evidence="13">
    <location>
        <begin position="280"/>
        <end position="350"/>
    </location>
</feature>
<dbReference type="SMART" id="SM00086">
    <property type="entry name" value="PAC"/>
    <property type="match status" value="5"/>
</dbReference>
<feature type="domain" description="PAC" evidence="14">
    <location>
        <begin position="361"/>
        <end position="413"/>
    </location>
</feature>
<feature type="domain" description="PAC" evidence="14">
    <location>
        <begin position="603"/>
        <end position="655"/>
    </location>
</feature>
<organism evidence="15 16">
    <name type="scientific">Desulfatibacillum alkenivorans DSM 16219</name>
    <dbReference type="NCBI Taxonomy" id="1121393"/>
    <lineage>
        <taxon>Bacteria</taxon>
        <taxon>Pseudomonadati</taxon>
        <taxon>Thermodesulfobacteriota</taxon>
        <taxon>Desulfobacteria</taxon>
        <taxon>Desulfobacterales</taxon>
        <taxon>Desulfatibacillaceae</taxon>
        <taxon>Desulfatibacillum</taxon>
    </lineage>
</organism>
<comment type="catalytic activity">
    <reaction evidence="1">
        <text>ATP + protein L-histidine = ADP + protein N-phospho-L-histidine.</text>
        <dbReference type="EC" id="2.7.13.3"/>
    </reaction>
</comment>
<dbReference type="InterPro" id="IPR013767">
    <property type="entry name" value="PAS_fold"/>
</dbReference>
<dbReference type="PROSITE" id="PS50110">
    <property type="entry name" value="RESPONSE_REGULATORY"/>
    <property type="match status" value="1"/>
</dbReference>
<dbReference type="GO" id="GO:0006355">
    <property type="term" value="P:regulation of DNA-templated transcription"/>
    <property type="evidence" value="ECO:0007669"/>
    <property type="project" value="InterPro"/>
</dbReference>
<dbReference type="Gene3D" id="3.30.450.20">
    <property type="entry name" value="PAS domain"/>
    <property type="match status" value="5"/>
</dbReference>
<keyword evidence="10" id="KW-0175">Coiled coil</keyword>
<dbReference type="InterPro" id="IPR004358">
    <property type="entry name" value="Sig_transdc_His_kin-like_C"/>
</dbReference>
<evidence type="ECO:0000256" key="1">
    <source>
        <dbReference type="ARBA" id="ARBA00000085"/>
    </source>
</evidence>
<dbReference type="SUPFAM" id="SSF55785">
    <property type="entry name" value="PYP-like sensor domain (PAS domain)"/>
    <property type="match status" value="5"/>
</dbReference>
<feature type="domain" description="Histidine kinase" evidence="11">
    <location>
        <begin position="675"/>
        <end position="898"/>
    </location>
</feature>
<evidence type="ECO:0000256" key="5">
    <source>
        <dbReference type="ARBA" id="ARBA00022741"/>
    </source>
</evidence>
<evidence type="ECO:0000256" key="10">
    <source>
        <dbReference type="SAM" id="Coils"/>
    </source>
</evidence>
<dbReference type="CDD" id="cd00082">
    <property type="entry name" value="HisKA"/>
    <property type="match status" value="1"/>
</dbReference>
<dbReference type="Gene3D" id="1.10.287.130">
    <property type="match status" value="1"/>
</dbReference>
<feature type="domain" description="Response regulatory" evidence="12">
    <location>
        <begin position="920"/>
        <end position="1036"/>
    </location>
</feature>
<dbReference type="RefSeq" id="WP_073473651.1">
    <property type="nucleotide sequence ID" value="NZ_FQZU01000004.1"/>
</dbReference>
<keyword evidence="4" id="KW-0808">Transferase</keyword>
<dbReference type="Proteomes" id="UP000183994">
    <property type="component" value="Unassembled WGS sequence"/>
</dbReference>
<feature type="domain" description="PAS" evidence="13">
    <location>
        <begin position="414"/>
        <end position="458"/>
    </location>
</feature>
<evidence type="ECO:0000259" key="11">
    <source>
        <dbReference type="PROSITE" id="PS50109"/>
    </source>
</evidence>
<feature type="domain" description="PAS" evidence="13">
    <location>
        <begin position="27"/>
        <end position="71"/>
    </location>
</feature>
<evidence type="ECO:0000256" key="4">
    <source>
        <dbReference type="ARBA" id="ARBA00022679"/>
    </source>
</evidence>
<dbReference type="GO" id="GO:0005524">
    <property type="term" value="F:ATP binding"/>
    <property type="evidence" value="ECO:0007669"/>
    <property type="project" value="UniProtKB-KW"/>
</dbReference>
<dbReference type="SMART" id="SM00091">
    <property type="entry name" value="PAS"/>
    <property type="match status" value="5"/>
</dbReference>
<dbReference type="PANTHER" id="PTHR43065">
    <property type="entry name" value="SENSOR HISTIDINE KINASE"/>
    <property type="match status" value="1"/>
</dbReference>
<dbReference type="InterPro" id="IPR001610">
    <property type="entry name" value="PAC"/>
</dbReference>
<dbReference type="OrthoDB" id="9806821at2"/>
<dbReference type="InterPro" id="IPR035965">
    <property type="entry name" value="PAS-like_dom_sf"/>
</dbReference>
<dbReference type="AlphaFoldDB" id="A0A1M6GK30"/>
<evidence type="ECO:0000259" key="12">
    <source>
        <dbReference type="PROSITE" id="PS50110"/>
    </source>
</evidence>
<dbReference type="InterPro" id="IPR005467">
    <property type="entry name" value="His_kinase_dom"/>
</dbReference>
<feature type="coiled-coil region" evidence="10">
    <location>
        <begin position="7"/>
        <end position="34"/>
    </location>
</feature>
<protein>
    <recommendedName>
        <fullName evidence="2">histidine kinase</fullName>
        <ecNumber evidence="2">2.7.13.3</ecNumber>
    </recommendedName>
</protein>
<evidence type="ECO:0000256" key="7">
    <source>
        <dbReference type="ARBA" id="ARBA00022840"/>
    </source>
</evidence>
<reference evidence="16" key="1">
    <citation type="submission" date="2016-11" db="EMBL/GenBank/DDBJ databases">
        <authorList>
            <person name="Varghese N."/>
            <person name="Submissions S."/>
        </authorList>
    </citation>
    <scope>NUCLEOTIDE SEQUENCE [LARGE SCALE GENOMIC DNA]</scope>
    <source>
        <strain evidence="16">DSM 16219</strain>
    </source>
</reference>
<evidence type="ECO:0000256" key="2">
    <source>
        <dbReference type="ARBA" id="ARBA00012438"/>
    </source>
</evidence>
<dbReference type="GO" id="GO:0000155">
    <property type="term" value="F:phosphorelay sensor kinase activity"/>
    <property type="evidence" value="ECO:0007669"/>
    <property type="project" value="InterPro"/>
</dbReference>
<dbReference type="PANTHER" id="PTHR43065:SF42">
    <property type="entry name" value="TWO-COMPONENT SENSOR PPRA"/>
    <property type="match status" value="1"/>
</dbReference>
<gene>
    <name evidence="15" type="ORF">SAMN02745216_01033</name>
</gene>
<dbReference type="SMART" id="SM00388">
    <property type="entry name" value="HisKA"/>
    <property type="match status" value="1"/>
</dbReference>
<keyword evidence="7" id="KW-0067">ATP-binding</keyword>